<protein>
    <submittedName>
        <fullName evidence="1">Uncharacterized protein</fullName>
    </submittedName>
</protein>
<dbReference type="EMBL" id="GBXM01097838">
    <property type="protein sequence ID" value="JAH10739.1"/>
    <property type="molecule type" value="Transcribed_RNA"/>
</dbReference>
<organism evidence="1">
    <name type="scientific">Anguilla anguilla</name>
    <name type="common">European freshwater eel</name>
    <name type="synonym">Muraena anguilla</name>
    <dbReference type="NCBI Taxonomy" id="7936"/>
    <lineage>
        <taxon>Eukaryota</taxon>
        <taxon>Metazoa</taxon>
        <taxon>Chordata</taxon>
        <taxon>Craniata</taxon>
        <taxon>Vertebrata</taxon>
        <taxon>Euteleostomi</taxon>
        <taxon>Actinopterygii</taxon>
        <taxon>Neopterygii</taxon>
        <taxon>Teleostei</taxon>
        <taxon>Anguilliformes</taxon>
        <taxon>Anguillidae</taxon>
        <taxon>Anguilla</taxon>
    </lineage>
</organism>
<evidence type="ECO:0000313" key="1">
    <source>
        <dbReference type="EMBL" id="JAH10739.1"/>
    </source>
</evidence>
<reference evidence="1" key="2">
    <citation type="journal article" date="2015" name="Fish Shellfish Immunol.">
        <title>Early steps in the European eel (Anguilla anguilla)-Vibrio vulnificus interaction in the gills: Role of the RtxA13 toxin.</title>
        <authorList>
            <person name="Callol A."/>
            <person name="Pajuelo D."/>
            <person name="Ebbesson L."/>
            <person name="Teles M."/>
            <person name="MacKenzie S."/>
            <person name="Amaro C."/>
        </authorList>
    </citation>
    <scope>NUCLEOTIDE SEQUENCE</scope>
</reference>
<proteinExistence type="predicted"/>
<reference evidence="1" key="1">
    <citation type="submission" date="2014-11" db="EMBL/GenBank/DDBJ databases">
        <authorList>
            <person name="Amaro Gonzalez C."/>
        </authorList>
    </citation>
    <scope>NUCLEOTIDE SEQUENCE</scope>
</reference>
<accession>A0A0E9Q1Y6</accession>
<dbReference type="AlphaFoldDB" id="A0A0E9Q1Y6"/>
<name>A0A0E9Q1Y6_ANGAN</name>
<sequence>MIQLSHTIATGLEMRKKLWPDESSTVFSTSEQVHMYCTPRQ</sequence>